<evidence type="ECO:0000313" key="4">
    <source>
        <dbReference type="Proteomes" id="UP000269923"/>
    </source>
</evidence>
<dbReference type="AlphaFoldDB" id="A0A3P2A7E5"/>
<feature type="domain" description="PIN-like" evidence="2">
    <location>
        <begin position="5"/>
        <end position="99"/>
    </location>
</feature>
<dbReference type="OrthoDB" id="9791898at2"/>
<protein>
    <recommendedName>
        <fullName evidence="2">PIN-like domain-containing protein</fullName>
    </recommendedName>
</protein>
<feature type="compositionally biased region" description="Acidic residues" evidence="1">
    <location>
        <begin position="155"/>
        <end position="171"/>
    </location>
</feature>
<accession>A0A3P2A7E5</accession>
<comment type="caution">
    <text evidence="3">The sequence shown here is derived from an EMBL/GenBank/DDBJ whole genome shotgun (WGS) entry which is preliminary data.</text>
</comment>
<dbReference type="Pfam" id="PF18475">
    <property type="entry name" value="PIN7"/>
    <property type="match status" value="1"/>
</dbReference>
<gene>
    <name evidence="3" type="ORF">EII21_02775</name>
</gene>
<feature type="region of interest" description="Disordered" evidence="1">
    <location>
        <begin position="146"/>
        <end position="171"/>
    </location>
</feature>
<sequence length="286" mass="31136">MQHLLIDFETVQPVRLDSYNPADTCVWLLLGSAQQESLPLDLCESLCRFGNNVHFVRVRGGAGALAVHLAFRLGKILSDNPEATFTVLSANEAYDGLLTNLLPATGQRITALPDGEVAADDETVSETETPAAEAVEAVAEVEAVEQVEQQQQAEDAAEAVEEAPAEENAVEEVAPVEEVAEESITEVAETAEAAEEESEAEHVGNVLEKYYPAVVQAMSQKDAYHPRHRRNLAANIERYLVQYEHEIGGLKKEELAEQVIVHLEHNGLVKDLGDGLLSYHFDGAAE</sequence>
<dbReference type="RefSeq" id="WP_124794119.1">
    <property type="nucleotide sequence ID" value="NZ_RQYC01000002.1"/>
</dbReference>
<reference evidence="3 4" key="1">
    <citation type="submission" date="2018-11" db="EMBL/GenBank/DDBJ databases">
        <title>Genomes From Bacteria Associated with the Canine Oral Cavity: a Test Case for Automated Genome-Based Taxonomic Assignment.</title>
        <authorList>
            <person name="Coil D.A."/>
            <person name="Jospin G."/>
            <person name="Darling A.E."/>
            <person name="Wallis C."/>
            <person name="Davis I.J."/>
            <person name="Harris S."/>
            <person name="Eisen J.A."/>
            <person name="Holcombe L.J."/>
            <person name="O'Flynn C."/>
        </authorList>
    </citation>
    <scope>NUCLEOTIDE SEQUENCE [LARGE SCALE GENOMIC DNA]</scope>
    <source>
        <strain evidence="3 4">COT-280</strain>
    </source>
</reference>
<evidence type="ECO:0000259" key="2">
    <source>
        <dbReference type="Pfam" id="PF18475"/>
    </source>
</evidence>
<dbReference type="Proteomes" id="UP000269923">
    <property type="component" value="Unassembled WGS sequence"/>
</dbReference>
<dbReference type="STRING" id="1121352.GCA_000620925_00137"/>
<dbReference type="EMBL" id="RQYC01000002">
    <property type="protein sequence ID" value="RRD91327.1"/>
    <property type="molecule type" value="Genomic_DNA"/>
</dbReference>
<keyword evidence="4" id="KW-1185">Reference proteome</keyword>
<organism evidence="3 4">
    <name type="scientific">Conchiformibius steedae</name>
    <dbReference type="NCBI Taxonomy" id="153493"/>
    <lineage>
        <taxon>Bacteria</taxon>
        <taxon>Pseudomonadati</taxon>
        <taxon>Pseudomonadota</taxon>
        <taxon>Betaproteobacteria</taxon>
        <taxon>Neisseriales</taxon>
        <taxon>Neisseriaceae</taxon>
        <taxon>Conchiformibius</taxon>
    </lineage>
</organism>
<proteinExistence type="predicted"/>
<name>A0A3P2A7E5_9NEIS</name>
<dbReference type="InterPro" id="IPR041494">
    <property type="entry name" value="PIN7"/>
</dbReference>
<evidence type="ECO:0000256" key="1">
    <source>
        <dbReference type="SAM" id="MobiDB-lite"/>
    </source>
</evidence>
<evidence type="ECO:0000313" key="3">
    <source>
        <dbReference type="EMBL" id="RRD91327.1"/>
    </source>
</evidence>